<reference evidence="4 5" key="1">
    <citation type="journal article" date="2012" name="Science">
        <title>The Paleozoic origin of enzymatic lignin decomposition reconstructed from 31 fungal genomes.</title>
        <authorList>
            <person name="Floudas D."/>
            <person name="Binder M."/>
            <person name="Riley R."/>
            <person name="Barry K."/>
            <person name="Blanchette R.A."/>
            <person name="Henrissat B."/>
            <person name="Martinez A.T."/>
            <person name="Otillar R."/>
            <person name="Spatafora J.W."/>
            <person name="Yadav J.S."/>
            <person name="Aerts A."/>
            <person name="Benoit I."/>
            <person name="Boyd A."/>
            <person name="Carlson A."/>
            <person name="Copeland A."/>
            <person name="Coutinho P.M."/>
            <person name="de Vries R.P."/>
            <person name="Ferreira P."/>
            <person name="Findley K."/>
            <person name="Foster B."/>
            <person name="Gaskell J."/>
            <person name="Glotzer D."/>
            <person name="Gorecki P."/>
            <person name="Heitman J."/>
            <person name="Hesse C."/>
            <person name="Hori C."/>
            <person name="Igarashi K."/>
            <person name="Jurgens J.A."/>
            <person name="Kallen N."/>
            <person name="Kersten P."/>
            <person name="Kohler A."/>
            <person name="Kuees U."/>
            <person name="Kumar T.K.A."/>
            <person name="Kuo A."/>
            <person name="LaButti K."/>
            <person name="Larrondo L.F."/>
            <person name="Lindquist E."/>
            <person name="Ling A."/>
            <person name="Lombard V."/>
            <person name="Lucas S."/>
            <person name="Lundell T."/>
            <person name="Martin R."/>
            <person name="McLaughlin D.J."/>
            <person name="Morgenstern I."/>
            <person name="Morin E."/>
            <person name="Murat C."/>
            <person name="Nagy L.G."/>
            <person name="Nolan M."/>
            <person name="Ohm R.A."/>
            <person name="Patyshakuliyeva A."/>
            <person name="Rokas A."/>
            <person name="Ruiz-Duenas F.J."/>
            <person name="Sabat G."/>
            <person name="Salamov A."/>
            <person name="Samejima M."/>
            <person name="Schmutz J."/>
            <person name="Slot J.C."/>
            <person name="St John F."/>
            <person name="Stenlid J."/>
            <person name="Sun H."/>
            <person name="Sun S."/>
            <person name="Syed K."/>
            <person name="Tsang A."/>
            <person name="Wiebenga A."/>
            <person name="Young D."/>
            <person name="Pisabarro A."/>
            <person name="Eastwood D.C."/>
            <person name="Martin F."/>
            <person name="Cullen D."/>
            <person name="Grigoriev I.V."/>
            <person name="Hibbett D.S."/>
        </authorList>
    </citation>
    <scope>NUCLEOTIDE SEQUENCE [LARGE SCALE GENOMIC DNA]</scope>
    <source>
        <strain evidence="4 5">DJM-731 SS1</strain>
    </source>
</reference>
<protein>
    <recommendedName>
        <fullName evidence="6">L domain-like protein</fullName>
    </recommendedName>
</protein>
<dbReference type="InterPro" id="IPR001611">
    <property type="entry name" value="Leu-rich_rpt"/>
</dbReference>
<dbReference type="SMART" id="SM00369">
    <property type="entry name" value="LRR_TYP"/>
    <property type="match status" value="2"/>
</dbReference>
<dbReference type="InterPro" id="IPR050216">
    <property type="entry name" value="LRR_domain-containing"/>
</dbReference>
<dbReference type="InterPro" id="IPR003591">
    <property type="entry name" value="Leu-rich_rpt_typical-subtyp"/>
</dbReference>
<dbReference type="GO" id="GO:0005737">
    <property type="term" value="C:cytoplasm"/>
    <property type="evidence" value="ECO:0007669"/>
    <property type="project" value="TreeGrafter"/>
</dbReference>
<keyword evidence="5" id="KW-1185">Reference proteome</keyword>
<dbReference type="EMBL" id="JH795859">
    <property type="protein sequence ID" value="EJU03586.1"/>
    <property type="molecule type" value="Genomic_DNA"/>
</dbReference>
<proteinExistence type="predicted"/>
<evidence type="ECO:0000256" key="3">
    <source>
        <dbReference type="SAM" id="MobiDB-lite"/>
    </source>
</evidence>
<dbReference type="STRING" id="1858805.M5FZZ4"/>
<name>M5FZZ4_DACPD</name>
<sequence>MLHPFSGNYKATRRPPSYTKGVHLSSSPPTSPLTSAADEDEDVPMYDDEPQPFLLDLADEDEVTNQLFNDDDWEMDGTEDRTVVPDDEDDTRVWDAAMSSAFDAREHTIDLSGCCLKSIHPMIADLSHYFVLPDTVPQPNAKQAFIRAPSAPTLNFKPPSRGMQRSTTLSQLNDNFASGNRRVDQSVSLYLTNNSIDKITVEVCGIERLAVLSLRANQLTHVPDCIALLTNLQELSISQNKIAYLPASILKLNLRVFALRPNPLLPPPQDYPATSLGPLVRHGCPSLKELCIRALTSPRPYPPIRNFALPIQEIAQSLEDSLYLSLAPAQKYHRQKADASLKPICCPNPRHTEQDGGEIWFVEPAEERLQWLTEVAGVDMGDAVPILWKGCSIGCLDFLEKE</sequence>
<organism evidence="4 5">
    <name type="scientific">Dacryopinax primogenitus (strain DJM 731)</name>
    <name type="common">Brown rot fungus</name>
    <dbReference type="NCBI Taxonomy" id="1858805"/>
    <lineage>
        <taxon>Eukaryota</taxon>
        <taxon>Fungi</taxon>
        <taxon>Dikarya</taxon>
        <taxon>Basidiomycota</taxon>
        <taxon>Agaricomycotina</taxon>
        <taxon>Dacrymycetes</taxon>
        <taxon>Dacrymycetales</taxon>
        <taxon>Dacrymycetaceae</taxon>
        <taxon>Dacryopinax</taxon>
    </lineage>
</organism>
<dbReference type="HOGENOM" id="CLU_685156_0_0_1"/>
<dbReference type="PANTHER" id="PTHR48051">
    <property type="match status" value="1"/>
</dbReference>
<feature type="compositionally biased region" description="Acidic residues" evidence="3">
    <location>
        <begin position="37"/>
        <end position="50"/>
    </location>
</feature>
<dbReference type="InterPro" id="IPR032675">
    <property type="entry name" value="LRR_dom_sf"/>
</dbReference>
<evidence type="ECO:0000313" key="5">
    <source>
        <dbReference type="Proteomes" id="UP000030653"/>
    </source>
</evidence>
<dbReference type="Gene3D" id="3.80.10.10">
    <property type="entry name" value="Ribonuclease Inhibitor"/>
    <property type="match status" value="1"/>
</dbReference>
<dbReference type="OMA" id="ISETRHI"/>
<feature type="compositionally biased region" description="Low complexity" evidence="3">
    <location>
        <begin position="24"/>
        <end position="35"/>
    </location>
</feature>
<dbReference type="Pfam" id="PF13855">
    <property type="entry name" value="LRR_8"/>
    <property type="match status" value="1"/>
</dbReference>
<dbReference type="SUPFAM" id="SSF52058">
    <property type="entry name" value="L domain-like"/>
    <property type="match status" value="1"/>
</dbReference>
<evidence type="ECO:0000256" key="1">
    <source>
        <dbReference type="ARBA" id="ARBA00022614"/>
    </source>
</evidence>
<dbReference type="PANTHER" id="PTHR48051:SF1">
    <property type="entry name" value="RAS SUPPRESSOR PROTEIN 1"/>
    <property type="match status" value="1"/>
</dbReference>
<keyword evidence="1" id="KW-0433">Leucine-rich repeat</keyword>
<keyword evidence="2" id="KW-0677">Repeat</keyword>
<dbReference type="OrthoDB" id="660555at2759"/>
<evidence type="ECO:0000256" key="2">
    <source>
        <dbReference type="ARBA" id="ARBA00022737"/>
    </source>
</evidence>
<dbReference type="GeneID" id="63687308"/>
<accession>M5FZZ4</accession>
<feature type="region of interest" description="Disordered" evidence="3">
    <location>
        <begin position="1"/>
        <end position="50"/>
    </location>
</feature>
<evidence type="ECO:0008006" key="6">
    <source>
        <dbReference type="Google" id="ProtNLM"/>
    </source>
</evidence>
<dbReference type="Proteomes" id="UP000030653">
    <property type="component" value="Unassembled WGS sequence"/>
</dbReference>
<evidence type="ECO:0000313" key="4">
    <source>
        <dbReference type="EMBL" id="EJU03586.1"/>
    </source>
</evidence>
<gene>
    <name evidence="4" type="ORF">DACRYDRAFT_21128</name>
</gene>
<dbReference type="RefSeq" id="XP_040630480.1">
    <property type="nucleotide sequence ID" value="XM_040772246.1"/>
</dbReference>
<dbReference type="AlphaFoldDB" id="M5FZZ4"/>